<dbReference type="SUPFAM" id="SSF49785">
    <property type="entry name" value="Galactose-binding domain-like"/>
    <property type="match status" value="1"/>
</dbReference>
<evidence type="ECO:0000313" key="2">
    <source>
        <dbReference type="EMBL" id="QDU74193.1"/>
    </source>
</evidence>
<organism evidence="2 3">
    <name type="scientific">Bremerella volcania</name>
    <dbReference type="NCBI Taxonomy" id="2527984"/>
    <lineage>
        <taxon>Bacteria</taxon>
        <taxon>Pseudomonadati</taxon>
        <taxon>Planctomycetota</taxon>
        <taxon>Planctomycetia</taxon>
        <taxon>Pirellulales</taxon>
        <taxon>Pirellulaceae</taxon>
        <taxon>Bremerella</taxon>
    </lineage>
</organism>
<dbReference type="Pfam" id="PF08305">
    <property type="entry name" value="NPCBM"/>
    <property type="match status" value="1"/>
</dbReference>
<evidence type="ECO:0000259" key="1">
    <source>
        <dbReference type="SMART" id="SM00776"/>
    </source>
</evidence>
<dbReference type="KEGG" id="bvo:Pan97_11980"/>
<dbReference type="AlphaFoldDB" id="A0A518C4N5"/>
<dbReference type="InterPro" id="IPR038637">
    <property type="entry name" value="NPCBM_sf"/>
</dbReference>
<dbReference type="Gene3D" id="2.60.120.1060">
    <property type="entry name" value="NPCBM/NEW2 domain"/>
    <property type="match status" value="1"/>
</dbReference>
<protein>
    <submittedName>
        <fullName evidence="2">NPCBM/NEW2 domain protein</fullName>
    </submittedName>
</protein>
<evidence type="ECO:0000313" key="3">
    <source>
        <dbReference type="Proteomes" id="UP000318626"/>
    </source>
</evidence>
<dbReference type="SMART" id="SM00776">
    <property type="entry name" value="NPCBM"/>
    <property type="match status" value="1"/>
</dbReference>
<dbReference type="InterPro" id="IPR008979">
    <property type="entry name" value="Galactose-bd-like_sf"/>
</dbReference>
<keyword evidence="3" id="KW-1185">Reference proteome</keyword>
<dbReference type="EMBL" id="CP036289">
    <property type="protein sequence ID" value="QDU74193.1"/>
    <property type="molecule type" value="Genomic_DNA"/>
</dbReference>
<gene>
    <name evidence="2" type="ORF">Pan97_11980</name>
</gene>
<reference evidence="3" key="1">
    <citation type="submission" date="2019-02" db="EMBL/GenBank/DDBJ databases">
        <title>Deep-cultivation of Planctomycetes and their phenomic and genomic characterization uncovers novel biology.</title>
        <authorList>
            <person name="Wiegand S."/>
            <person name="Jogler M."/>
            <person name="Boedeker C."/>
            <person name="Pinto D."/>
            <person name="Vollmers J."/>
            <person name="Rivas-Marin E."/>
            <person name="Kohn T."/>
            <person name="Peeters S.H."/>
            <person name="Heuer A."/>
            <person name="Rast P."/>
            <person name="Oberbeckmann S."/>
            <person name="Bunk B."/>
            <person name="Jeske O."/>
            <person name="Meyerdierks A."/>
            <person name="Storesund J.E."/>
            <person name="Kallscheuer N."/>
            <person name="Luecker S."/>
            <person name="Lage O.M."/>
            <person name="Pohl T."/>
            <person name="Merkel B.J."/>
            <person name="Hornburger P."/>
            <person name="Mueller R.-W."/>
            <person name="Bruemmer F."/>
            <person name="Labrenz M."/>
            <person name="Spormann A.M."/>
            <person name="Op den Camp H."/>
            <person name="Overmann J."/>
            <person name="Amann R."/>
            <person name="Jetten M.S.M."/>
            <person name="Mascher T."/>
            <person name="Medema M.H."/>
            <person name="Devos D.P."/>
            <person name="Kaster A.-K."/>
            <person name="Ovreas L."/>
            <person name="Rohde M."/>
            <person name="Galperin M.Y."/>
            <person name="Jogler C."/>
        </authorList>
    </citation>
    <scope>NUCLEOTIDE SEQUENCE [LARGE SCALE GENOMIC DNA]</scope>
    <source>
        <strain evidence="3">Pan97</strain>
    </source>
</reference>
<name>A0A518C4N5_9BACT</name>
<dbReference type="Proteomes" id="UP000318626">
    <property type="component" value="Chromosome"/>
</dbReference>
<dbReference type="InterPro" id="IPR013222">
    <property type="entry name" value="Glyco_hyd_98_carb-bd"/>
</dbReference>
<proteinExistence type="predicted"/>
<accession>A0A518C4N5</accession>
<feature type="domain" description="Glycosyl hydrolase family 98 putative carbohydrate-binding module" evidence="1">
    <location>
        <begin position="253"/>
        <end position="402"/>
    </location>
</feature>
<sequence length="403" mass="44382">MITLLARSFVFAWISLASTIAYGQTRLNGPLVTIGRPDANVAITSIPSIDKWVTSDGAINPASVVRFGNPQLIRDDGVVVFEDGSHIVAKELRTEGTQLHAYNRLWDEMKFPLRPLRGILLRSYLDPDKTQVSLDRIHAYQGTRDRLLLANGDYIDGTLRRLTPLSVEFQIGDKALKLDRKRIAEIHFARSAGILPTAEQGVWVGLNDGSMILASELSLSDDILQVRLSPGISMRSSTLENAFAYVTYLRPVASDVQYLSDLDAIGFKSLGFLNANWDYRKDRNVQGGTLKSSGYVSQKGLGLHATSRLAYKVENKAVRLRAKVGIDDDTDGAGSVIFKVFASETGKSWETIYESPIVRGGETPLDVDVSVQGMKGLALVVEYADGADVLDHANWMDARFEME</sequence>